<dbReference type="RefSeq" id="XP_064708057.1">
    <property type="nucleotide sequence ID" value="XM_064856157.1"/>
</dbReference>
<dbReference type="SUPFAM" id="SSF54695">
    <property type="entry name" value="POZ domain"/>
    <property type="match status" value="1"/>
</dbReference>
<organism evidence="1 2">
    <name type="scientific">Exophiala bonariae</name>
    <dbReference type="NCBI Taxonomy" id="1690606"/>
    <lineage>
        <taxon>Eukaryota</taxon>
        <taxon>Fungi</taxon>
        <taxon>Dikarya</taxon>
        <taxon>Ascomycota</taxon>
        <taxon>Pezizomycotina</taxon>
        <taxon>Eurotiomycetes</taxon>
        <taxon>Chaetothyriomycetidae</taxon>
        <taxon>Chaetothyriales</taxon>
        <taxon>Herpotrichiellaceae</taxon>
        <taxon>Exophiala</taxon>
    </lineage>
</organism>
<dbReference type="PANTHER" id="PTHR47843">
    <property type="entry name" value="BTB DOMAIN-CONTAINING PROTEIN-RELATED"/>
    <property type="match status" value="1"/>
</dbReference>
<dbReference type="Gene3D" id="3.30.710.10">
    <property type="entry name" value="Potassium Channel Kv1.1, Chain A"/>
    <property type="match status" value="1"/>
</dbReference>
<evidence type="ECO:0000313" key="1">
    <source>
        <dbReference type="EMBL" id="KAK5056087.1"/>
    </source>
</evidence>
<proteinExistence type="predicted"/>
<dbReference type="Proteomes" id="UP001358417">
    <property type="component" value="Unassembled WGS sequence"/>
</dbReference>
<sequence length="322" mass="36132">MSSAENSWSGPVEALFNTKYSDFTIMCQGVEFKVLRGVVGVVPYFDALCSGGFMVSNPHITNSAFANIEQEATNRVSDLSDYHPAIVSRVIYFIYTGVYSDLRIPHVFRDHCAEYTSLIVATTPEFNELVVGGASESEDYSPNAAFHQTILEINLQDFKLADMLDIPTLRQKASYNISDSYALACDSPGLAWALDILFDITRQDDDLRIRVFTYFARKHMISCDAQEAVIALFSEGDPKLWKICCGTVDVYRKLEEAFCTSQMENVVAKLNDVGLLCKHGRKILFRVPRIEEDQTWDEAWEENDGIALESDCGQCNLNGDLD</sequence>
<evidence type="ECO:0008006" key="3">
    <source>
        <dbReference type="Google" id="ProtNLM"/>
    </source>
</evidence>
<protein>
    <recommendedName>
        <fullName evidence="3">BTB domain-containing protein</fullName>
    </recommendedName>
</protein>
<accession>A0AAV9NEY2</accession>
<dbReference type="AlphaFoldDB" id="A0AAV9NEY2"/>
<gene>
    <name evidence="1" type="ORF">LTR84_012638</name>
</gene>
<dbReference type="EMBL" id="JAVRRD010000008">
    <property type="protein sequence ID" value="KAK5056087.1"/>
    <property type="molecule type" value="Genomic_DNA"/>
</dbReference>
<dbReference type="GeneID" id="89980780"/>
<dbReference type="InterPro" id="IPR011333">
    <property type="entry name" value="SKP1/BTB/POZ_sf"/>
</dbReference>
<name>A0AAV9NEY2_9EURO</name>
<evidence type="ECO:0000313" key="2">
    <source>
        <dbReference type="Proteomes" id="UP001358417"/>
    </source>
</evidence>
<reference evidence="1 2" key="1">
    <citation type="submission" date="2023-08" db="EMBL/GenBank/DDBJ databases">
        <title>Black Yeasts Isolated from many extreme environments.</title>
        <authorList>
            <person name="Coleine C."/>
            <person name="Stajich J.E."/>
            <person name="Selbmann L."/>
        </authorList>
    </citation>
    <scope>NUCLEOTIDE SEQUENCE [LARGE SCALE GENOMIC DNA]</scope>
    <source>
        <strain evidence="1 2">CCFEE 5792</strain>
    </source>
</reference>
<keyword evidence="2" id="KW-1185">Reference proteome</keyword>
<dbReference type="PANTHER" id="PTHR47843:SF5">
    <property type="entry name" value="BTB_POZ DOMAIN PROTEIN"/>
    <property type="match status" value="1"/>
</dbReference>
<comment type="caution">
    <text evidence="1">The sequence shown here is derived from an EMBL/GenBank/DDBJ whole genome shotgun (WGS) entry which is preliminary data.</text>
</comment>